<name>A0A2N7X083_9BURK</name>
<protein>
    <submittedName>
        <fullName evidence="4">Glycosyltransferase family 1 protein</fullName>
    </submittedName>
</protein>
<keyword evidence="1 4" id="KW-0808">Transferase</keyword>
<evidence type="ECO:0000259" key="3">
    <source>
        <dbReference type="Pfam" id="PF13439"/>
    </source>
</evidence>
<dbReference type="Pfam" id="PF00534">
    <property type="entry name" value="Glycos_transf_1"/>
    <property type="match status" value="1"/>
</dbReference>
<evidence type="ECO:0000313" key="5">
    <source>
        <dbReference type="Proteomes" id="UP000235777"/>
    </source>
</evidence>
<dbReference type="SUPFAM" id="SSF53756">
    <property type="entry name" value="UDP-Glycosyltransferase/glycogen phosphorylase"/>
    <property type="match status" value="1"/>
</dbReference>
<dbReference type="STRING" id="863227.GCA_000373005_05714"/>
<dbReference type="GO" id="GO:0009103">
    <property type="term" value="P:lipopolysaccharide biosynthetic process"/>
    <property type="evidence" value="ECO:0007669"/>
    <property type="project" value="TreeGrafter"/>
</dbReference>
<evidence type="ECO:0000313" key="4">
    <source>
        <dbReference type="EMBL" id="PMS35037.1"/>
    </source>
</evidence>
<gene>
    <name evidence="4" type="ORF">C0Z20_20020</name>
</gene>
<dbReference type="Gene3D" id="3.40.50.2000">
    <property type="entry name" value="Glycogen Phosphorylase B"/>
    <property type="match status" value="2"/>
</dbReference>
<proteinExistence type="predicted"/>
<keyword evidence="5" id="KW-1185">Reference proteome</keyword>
<dbReference type="PANTHER" id="PTHR46401:SF2">
    <property type="entry name" value="GLYCOSYLTRANSFERASE WBBK-RELATED"/>
    <property type="match status" value="1"/>
</dbReference>
<sequence length="372" mass="41482">MDFAINGKFTAQRITGVQRVAYELTRAMQLLDLHSNDIEIVVPRNATEPGASLLSKRCCPWFMGNVWEQIALPLTTSGETLISLCNTSPLIKRRQIVMVHDMAIFDVPYAFSKKFRLWYKLVFATIHRNAKVILTVSEFSKERICRHLNVDPSRVFVINPGIDHMERVHSDRSVLARLELATAPYCLLVGSLDPRKNLRRALAAVEHLGHLSEVKFVVVGGKNSRVFGEQTPTSTAENRQVVWAGFVTDSELKALYENARLLAFPSLYEGFGLPPLEAMYCGCPAVVSREASLPEACGDAALYCDATSVDDIADKMAQMLGDDSLRARYRQLGLMQARKYRWERAARQLMNVLGGNQLGGSAHGCAEPARPR</sequence>
<accession>A0A2N7X083</accession>
<dbReference type="CDD" id="cd03809">
    <property type="entry name" value="GT4_MtfB-like"/>
    <property type="match status" value="1"/>
</dbReference>
<dbReference type="Pfam" id="PF13439">
    <property type="entry name" value="Glyco_transf_4"/>
    <property type="match status" value="1"/>
</dbReference>
<comment type="caution">
    <text evidence="4">The sequence shown here is derived from an EMBL/GenBank/DDBJ whole genome shotgun (WGS) entry which is preliminary data.</text>
</comment>
<dbReference type="EMBL" id="PNYC01000013">
    <property type="protein sequence ID" value="PMS35037.1"/>
    <property type="molecule type" value="Genomic_DNA"/>
</dbReference>
<feature type="domain" description="Glycosyl transferase family 1" evidence="2">
    <location>
        <begin position="183"/>
        <end position="331"/>
    </location>
</feature>
<dbReference type="Proteomes" id="UP000235777">
    <property type="component" value="Unassembled WGS sequence"/>
</dbReference>
<dbReference type="AlphaFoldDB" id="A0A2N7X083"/>
<feature type="domain" description="Glycosyltransferase subfamily 4-like N-terminal" evidence="3">
    <location>
        <begin position="93"/>
        <end position="164"/>
    </location>
</feature>
<dbReference type="InterPro" id="IPR001296">
    <property type="entry name" value="Glyco_trans_1"/>
</dbReference>
<dbReference type="RefSeq" id="WP_018444334.1">
    <property type="nucleotide sequence ID" value="NZ_KB890220.1"/>
</dbReference>
<dbReference type="OrthoDB" id="433681at2"/>
<dbReference type="PANTHER" id="PTHR46401">
    <property type="entry name" value="GLYCOSYLTRANSFERASE WBBK-RELATED"/>
    <property type="match status" value="1"/>
</dbReference>
<evidence type="ECO:0000259" key="2">
    <source>
        <dbReference type="Pfam" id="PF00534"/>
    </source>
</evidence>
<dbReference type="GO" id="GO:0016757">
    <property type="term" value="F:glycosyltransferase activity"/>
    <property type="evidence" value="ECO:0007669"/>
    <property type="project" value="InterPro"/>
</dbReference>
<evidence type="ECO:0000256" key="1">
    <source>
        <dbReference type="ARBA" id="ARBA00022679"/>
    </source>
</evidence>
<reference evidence="4 5" key="1">
    <citation type="submission" date="2018-01" db="EMBL/GenBank/DDBJ databases">
        <title>Whole genome analyses suggest that Burkholderia sensu lato contains two further novel genera in the rhizoxinica-symbiotica group Mycetohabitans gen. nov., and Trinickia gen. nov.: implications for the evolution of diazotrophy and nodulation in the Burkholderiaceae.</title>
        <authorList>
            <person name="Estrada-de los Santos P."/>
            <person name="Palmer M."/>
            <person name="Chavez-Ramirez B."/>
            <person name="Beukes C."/>
            <person name="Steenkamp E.T."/>
            <person name="Hirsch A.M."/>
            <person name="Manyaka P."/>
            <person name="Maluk M."/>
            <person name="Lafos M."/>
            <person name="Crook M."/>
            <person name="Gross E."/>
            <person name="Simon M.F."/>
            <person name="Bueno dos Reis Junior F."/>
            <person name="Poole P.S."/>
            <person name="Venter S.N."/>
            <person name="James E.K."/>
        </authorList>
    </citation>
    <scope>NUCLEOTIDE SEQUENCE [LARGE SCALE GENOMIC DNA]</scope>
    <source>
        <strain evidence="4 5">JPY 581</strain>
    </source>
</reference>
<organism evidence="4 5">
    <name type="scientific">Trinickia symbiotica</name>
    <dbReference type="NCBI Taxonomy" id="863227"/>
    <lineage>
        <taxon>Bacteria</taxon>
        <taxon>Pseudomonadati</taxon>
        <taxon>Pseudomonadota</taxon>
        <taxon>Betaproteobacteria</taxon>
        <taxon>Burkholderiales</taxon>
        <taxon>Burkholderiaceae</taxon>
        <taxon>Trinickia</taxon>
    </lineage>
</organism>
<dbReference type="InterPro" id="IPR028098">
    <property type="entry name" value="Glyco_trans_4-like_N"/>
</dbReference>